<gene>
    <name evidence="1" type="ORF">J0A67_04240</name>
</gene>
<proteinExistence type="predicted"/>
<organism evidence="1 2">
    <name type="scientific">Algoriphagus aestuariicola</name>
    <dbReference type="NCBI Taxonomy" id="1852016"/>
    <lineage>
        <taxon>Bacteria</taxon>
        <taxon>Pseudomonadati</taxon>
        <taxon>Bacteroidota</taxon>
        <taxon>Cytophagia</taxon>
        <taxon>Cytophagales</taxon>
        <taxon>Cyclobacteriaceae</taxon>
        <taxon>Algoriphagus</taxon>
    </lineage>
</organism>
<evidence type="ECO:0000313" key="2">
    <source>
        <dbReference type="Proteomes" id="UP000664698"/>
    </source>
</evidence>
<dbReference type="RefSeq" id="WP_206568021.1">
    <property type="nucleotide sequence ID" value="NZ_JAFKCW010000001.1"/>
</dbReference>
<dbReference type="Proteomes" id="UP000664698">
    <property type="component" value="Unassembled WGS sequence"/>
</dbReference>
<evidence type="ECO:0000313" key="1">
    <source>
        <dbReference type="EMBL" id="MBN7800056.1"/>
    </source>
</evidence>
<reference evidence="1 2" key="1">
    <citation type="submission" date="2021-03" db="EMBL/GenBank/DDBJ databases">
        <title>novel species isolated from a fishpond in China.</title>
        <authorList>
            <person name="Lu H."/>
            <person name="Cai Z."/>
        </authorList>
    </citation>
    <scope>NUCLEOTIDE SEQUENCE [LARGE SCALE GENOMIC DNA]</scope>
    <source>
        <strain evidence="1 2">JCM 31546</strain>
    </source>
</reference>
<sequence length="110" mass="12330">MRHKTTNSGLLPNPPSGGIFVDFQPFSKEFQVPDYRFRQVVDSLQQGSEYFEDLNKLPNELRGKLVDRFGGSPLPLKPAFIHSAELVDKVVFETKSNAKIETVLIASPNP</sequence>
<protein>
    <submittedName>
        <fullName evidence="1">Uncharacterized protein</fullName>
    </submittedName>
</protein>
<name>A0ABS3BM99_9BACT</name>
<keyword evidence="2" id="KW-1185">Reference proteome</keyword>
<comment type="caution">
    <text evidence="1">The sequence shown here is derived from an EMBL/GenBank/DDBJ whole genome shotgun (WGS) entry which is preliminary data.</text>
</comment>
<dbReference type="EMBL" id="JAFKCW010000001">
    <property type="protein sequence ID" value="MBN7800056.1"/>
    <property type="molecule type" value="Genomic_DNA"/>
</dbReference>
<accession>A0ABS3BM99</accession>